<keyword evidence="2" id="KW-1185">Reference proteome</keyword>
<organism evidence="1 2">
    <name type="scientific">Hymenobacter montanus</name>
    <dbReference type="NCBI Taxonomy" id="2771359"/>
    <lineage>
        <taxon>Bacteria</taxon>
        <taxon>Pseudomonadati</taxon>
        <taxon>Bacteroidota</taxon>
        <taxon>Cytophagia</taxon>
        <taxon>Cytophagales</taxon>
        <taxon>Hymenobacteraceae</taxon>
        <taxon>Hymenobacter</taxon>
    </lineage>
</organism>
<dbReference type="Proteomes" id="UP000612233">
    <property type="component" value="Unassembled WGS sequence"/>
</dbReference>
<accession>A0A927BFI7</accession>
<evidence type="ECO:0000313" key="2">
    <source>
        <dbReference type="Proteomes" id="UP000612233"/>
    </source>
</evidence>
<comment type="caution">
    <text evidence="1">The sequence shown here is derived from an EMBL/GenBank/DDBJ whole genome shotgun (WGS) entry which is preliminary data.</text>
</comment>
<proteinExistence type="predicted"/>
<evidence type="ECO:0008006" key="3">
    <source>
        <dbReference type="Google" id="ProtNLM"/>
    </source>
</evidence>
<reference evidence="1" key="1">
    <citation type="submission" date="2020-09" db="EMBL/GenBank/DDBJ databases">
        <authorList>
            <person name="Kim M.K."/>
        </authorList>
    </citation>
    <scope>NUCLEOTIDE SEQUENCE</scope>
    <source>
        <strain evidence="1">BT664</strain>
    </source>
</reference>
<evidence type="ECO:0000313" key="1">
    <source>
        <dbReference type="EMBL" id="MBD2769335.1"/>
    </source>
</evidence>
<sequence>METHVLTLTFQECSARYGLAPTAVHEFLQAGLLRPAPAPETVIVDEPDDLPRLARLHQELDLPAEALEVILTMRRRLVQLQATLAYETARARQLEDFLHGGGPLLEFTS</sequence>
<protein>
    <recommendedName>
        <fullName evidence="3">MerR family transcriptional regulator</fullName>
    </recommendedName>
</protein>
<name>A0A927BFI7_9BACT</name>
<dbReference type="AlphaFoldDB" id="A0A927BFI7"/>
<gene>
    <name evidence="1" type="ORF">IC235_15710</name>
</gene>
<dbReference type="EMBL" id="JACXAD010000018">
    <property type="protein sequence ID" value="MBD2769335.1"/>
    <property type="molecule type" value="Genomic_DNA"/>
</dbReference>
<dbReference type="RefSeq" id="WP_191006145.1">
    <property type="nucleotide sequence ID" value="NZ_JACXAD010000018.1"/>
</dbReference>
<dbReference type="Gene3D" id="1.10.1660.10">
    <property type="match status" value="1"/>
</dbReference>
<dbReference type="Pfam" id="PF13591">
    <property type="entry name" value="MerR_2"/>
    <property type="match status" value="1"/>
</dbReference>